<comment type="caution">
    <text evidence="1">The sequence shown here is derived from an EMBL/GenBank/DDBJ whole genome shotgun (WGS) entry which is preliminary data.</text>
</comment>
<dbReference type="AlphaFoldDB" id="A0A2S4HKI8"/>
<protein>
    <recommendedName>
        <fullName evidence="3">Nucleotidyl transferase AbiEii/AbiGii toxin family protein</fullName>
    </recommendedName>
</protein>
<proteinExistence type="predicted"/>
<dbReference type="Pfam" id="PF08843">
    <property type="entry name" value="AbiEii"/>
    <property type="match status" value="1"/>
</dbReference>
<evidence type="ECO:0008006" key="3">
    <source>
        <dbReference type="Google" id="ProtNLM"/>
    </source>
</evidence>
<accession>A0A2S4HKI8</accession>
<dbReference type="InterPro" id="IPR014942">
    <property type="entry name" value="AbiEii"/>
</dbReference>
<dbReference type="EMBL" id="PQGG01000005">
    <property type="protein sequence ID" value="POP54515.1"/>
    <property type="molecule type" value="Genomic_DNA"/>
</dbReference>
<dbReference type="Proteomes" id="UP000237222">
    <property type="component" value="Unassembled WGS sequence"/>
</dbReference>
<sequence length="323" mass="36476">MAACQNVEYQIVRLHDAPDTFAELVAFAAERIGLPEVYVEKDYWVTNALKHLSASPHAQYAVFKGGTSLSKAYRLIERFSEDIDLAVLSVGLSGNAIKQRIKDVETAANCGLNAIDDTRVSKGSSFRRTVYAYPRFLEGHGFGQASPHLMIEVNAFTHPEPHEARCLQSLIADALIAQDRHDLIEEYGLEPFSIQVLSIRRTLVEKLLGLIKDSYHDDPIAQLSRRIRHLYDICLILRQPEQRDFIQSEDFEVLCKVCISDEIEGNFDNCHWLEQPLSSAPLFAQFPEWKASLENTYLGSFSDLVYGELPGLEEIERAIAFLS</sequence>
<evidence type="ECO:0000313" key="1">
    <source>
        <dbReference type="EMBL" id="POP54515.1"/>
    </source>
</evidence>
<name>A0A2S4HKI8_9GAMM</name>
<dbReference type="Gene3D" id="3.10.450.620">
    <property type="entry name" value="JHP933, nucleotidyltransferase-like core domain"/>
    <property type="match status" value="1"/>
</dbReference>
<evidence type="ECO:0000313" key="2">
    <source>
        <dbReference type="Proteomes" id="UP000237222"/>
    </source>
</evidence>
<reference evidence="1" key="1">
    <citation type="submission" date="2018-01" db="EMBL/GenBank/DDBJ databases">
        <authorList>
            <person name="Yu X.-D."/>
        </authorList>
    </citation>
    <scope>NUCLEOTIDE SEQUENCE</scope>
    <source>
        <strain evidence="1">ZX-21</strain>
    </source>
</reference>
<gene>
    <name evidence="1" type="ORF">C0068_01650</name>
</gene>
<organism evidence="1 2">
    <name type="scientific">Zhongshania marina</name>
    <dbReference type="NCBI Taxonomy" id="2304603"/>
    <lineage>
        <taxon>Bacteria</taxon>
        <taxon>Pseudomonadati</taxon>
        <taxon>Pseudomonadota</taxon>
        <taxon>Gammaproteobacteria</taxon>
        <taxon>Cellvibrionales</taxon>
        <taxon>Spongiibacteraceae</taxon>
        <taxon>Zhongshania</taxon>
    </lineage>
</organism>